<dbReference type="Proteomes" id="UP000219374">
    <property type="component" value="Unassembled WGS sequence"/>
</dbReference>
<sequence length="156" mass="17499">MGEAAYNPDPQAHPGLHLIAVFEGAKGLLALATAAGLALLGPQPLRRWVEDLITRLHLDPQNGVLPRLLNAINPEAVHWAVIIALVYALMRLVEAWGLWRTRVWASWLGCIGSAAYLPLDLYALYHHHGWHTWTLLFVNLLVVAVLWRDIVKRRSN</sequence>
<keyword evidence="1" id="KW-0812">Transmembrane</keyword>
<evidence type="ECO:0000313" key="3">
    <source>
        <dbReference type="Proteomes" id="UP000219374"/>
    </source>
</evidence>
<evidence type="ECO:0000313" key="2">
    <source>
        <dbReference type="EMBL" id="SOD54594.1"/>
    </source>
</evidence>
<feature type="transmembrane region" description="Helical" evidence="1">
    <location>
        <begin position="130"/>
        <end position="147"/>
    </location>
</feature>
<dbReference type="AlphaFoldDB" id="A0A286D7J0"/>
<protein>
    <submittedName>
        <fullName evidence="2">Uncharacterized membrane protein, DUF2068 family</fullName>
    </submittedName>
</protein>
<proteinExistence type="predicted"/>
<keyword evidence="1" id="KW-1133">Transmembrane helix</keyword>
<feature type="transmembrane region" description="Helical" evidence="1">
    <location>
        <begin position="105"/>
        <end position="124"/>
    </location>
</feature>
<dbReference type="InterPro" id="IPR021125">
    <property type="entry name" value="DUF2127"/>
</dbReference>
<gene>
    <name evidence="2" type="ORF">SAMN06296416_104201</name>
</gene>
<dbReference type="EMBL" id="OCND01000004">
    <property type="protein sequence ID" value="SOD54594.1"/>
    <property type="molecule type" value="Genomic_DNA"/>
</dbReference>
<dbReference type="OrthoDB" id="121772at2"/>
<keyword evidence="1" id="KW-0472">Membrane</keyword>
<accession>A0A286D7J0</accession>
<dbReference type="Pfam" id="PF09900">
    <property type="entry name" value="DUF2127"/>
    <property type="match status" value="1"/>
</dbReference>
<evidence type="ECO:0000256" key="1">
    <source>
        <dbReference type="SAM" id="Phobius"/>
    </source>
</evidence>
<feature type="transmembrane region" description="Helical" evidence="1">
    <location>
        <begin position="76"/>
        <end position="93"/>
    </location>
</feature>
<organism evidence="2 3">
    <name type="scientific">Pseudoxanthomonas wuyuanensis</name>
    <dbReference type="NCBI Taxonomy" id="1073196"/>
    <lineage>
        <taxon>Bacteria</taxon>
        <taxon>Pseudomonadati</taxon>
        <taxon>Pseudomonadota</taxon>
        <taxon>Gammaproteobacteria</taxon>
        <taxon>Lysobacterales</taxon>
        <taxon>Lysobacteraceae</taxon>
        <taxon>Pseudoxanthomonas</taxon>
    </lineage>
</organism>
<dbReference type="RefSeq" id="WP_097121867.1">
    <property type="nucleotide sequence ID" value="NZ_OCND01000004.1"/>
</dbReference>
<reference evidence="2 3" key="1">
    <citation type="submission" date="2017-09" db="EMBL/GenBank/DDBJ databases">
        <authorList>
            <person name="Ehlers B."/>
            <person name="Leendertz F.H."/>
        </authorList>
    </citation>
    <scope>NUCLEOTIDE SEQUENCE [LARGE SCALE GENOMIC DNA]</scope>
    <source>
        <strain evidence="2 3">CGMCC 1.10978</strain>
    </source>
</reference>
<keyword evidence="3" id="KW-1185">Reference proteome</keyword>
<name>A0A286D7J0_9GAMM</name>